<accession>A0ABX9KGM3</accession>
<comment type="pathway">
    <text evidence="7">Amino-acid biosynthesis; L-asparagine biosynthesis; L-asparagine from L-aspartate (ammonia route): step 1/1.</text>
</comment>
<dbReference type="HAMAP" id="MF_00555">
    <property type="entry name" value="AsnA"/>
    <property type="match status" value="1"/>
</dbReference>
<organism evidence="10 11">
    <name type="scientific">Psychrilyobacter piezotolerans</name>
    <dbReference type="NCBI Taxonomy" id="2293438"/>
    <lineage>
        <taxon>Bacteria</taxon>
        <taxon>Fusobacteriati</taxon>
        <taxon>Fusobacteriota</taxon>
        <taxon>Fusobacteriia</taxon>
        <taxon>Fusobacteriales</taxon>
        <taxon>Fusobacteriaceae</taxon>
        <taxon>Psychrilyobacter</taxon>
    </lineage>
</organism>
<dbReference type="PANTHER" id="PTHR30073:SF5">
    <property type="entry name" value="ASPARTATE--AMMONIA LIGASE"/>
    <property type="match status" value="1"/>
</dbReference>
<comment type="similarity">
    <text evidence="7">Belongs to the class-II aminoacyl-tRNA synthetase family. AsnA subfamily.</text>
</comment>
<keyword evidence="11" id="KW-1185">Reference proteome</keyword>
<comment type="subcellular location">
    <subcellularLocation>
        <location evidence="7">Cytoplasm</location>
    </subcellularLocation>
</comment>
<proteinExistence type="inferred from homology"/>
<dbReference type="PIRSF" id="PIRSF001555">
    <property type="entry name" value="Asp_ammon_ligase"/>
    <property type="match status" value="1"/>
</dbReference>
<evidence type="ECO:0000256" key="3">
    <source>
        <dbReference type="ARBA" id="ARBA00022605"/>
    </source>
</evidence>
<dbReference type="InterPro" id="IPR004618">
    <property type="entry name" value="AsnA"/>
</dbReference>
<dbReference type="Gene3D" id="3.30.930.10">
    <property type="entry name" value="Bira Bifunctional Protein, Domain 2"/>
    <property type="match status" value="1"/>
</dbReference>
<feature type="domain" description="Aminoacyl-transfer RNA synthetases class-II family profile" evidence="9">
    <location>
        <begin position="85"/>
        <end position="317"/>
    </location>
</feature>
<dbReference type="EC" id="6.3.1.1" evidence="7 8"/>
<dbReference type="PANTHER" id="PTHR30073">
    <property type="entry name" value="ASPARTATE--AMMONIA LIGASE"/>
    <property type="match status" value="1"/>
</dbReference>
<keyword evidence="3 7" id="KW-0028">Amino-acid biosynthesis</keyword>
<dbReference type="EMBL" id="QUAJ01000013">
    <property type="protein sequence ID" value="REI41065.1"/>
    <property type="molecule type" value="Genomic_DNA"/>
</dbReference>
<dbReference type="NCBIfam" id="TIGR00669">
    <property type="entry name" value="asnA"/>
    <property type="match status" value="1"/>
</dbReference>
<evidence type="ECO:0000259" key="9">
    <source>
        <dbReference type="PROSITE" id="PS50862"/>
    </source>
</evidence>
<keyword evidence="6 7" id="KW-0061">Asparagine biosynthesis</keyword>
<dbReference type="SUPFAM" id="SSF55681">
    <property type="entry name" value="Class II aaRS and biotin synthetases"/>
    <property type="match status" value="1"/>
</dbReference>
<dbReference type="Pfam" id="PF03590">
    <property type="entry name" value="AsnA"/>
    <property type="match status" value="1"/>
</dbReference>
<keyword evidence="4 7" id="KW-0547">Nucleotide-binding</keyword>
<dbReference type="InterPro" id="IPR045864">
    <property type="entry name" value="aa-tRNA-synth_II/BPL/LPL"/>
</dbReference>
<evidence type="ECO:0000256" key="6">
    <source>
        <dbReference type="ARBA" id="ARBA00022888"/>
    </source>
</evidence>
<keyword evidence="2 7" id="KW-0436">Ligase</keyword>
<reference evidence="10 11" key="1">
    <citation type="submission" date="2018-08" db="EMBL/GenBank/DDBJ databases">
        <title>Draft genome sequence of Psychrilyobacter sp. strain SD5 isolated from Black Sea water.</title>
        <authorList>
            <person name="Yadav S."/>
            <person name="Villanueva L."/>
            <person name="Damste J.S.S."/>
        </authorList>
    </citation>
    <scope>NUCLEOTIDE SEQUENCE [LARGE SCALE GENOMIC DNA]</scope>
    <source>
        <strain evidence="10 11">SD5</strain>
    </source>
</reference>
<comment type="caution">
    <text evidence="10">The sequence shown here is derived from an EMBL/GenBank/DDBJ whole genome shotgun (WGS) entry which is preliminary data.</text>
</comment>
<dbReference type="RefSeq" id="WP_114642423.1">
    <property type="nucleotide sequence ID" value="NZ_JAACIO010000014.1"/>
</dbReference>
<keyword evidence="5 7" id="KW-0067">ATP-binding</keyword>
<evidence type="ECO:0000256" key="8">
    <source>
        <dbReference type="NCBIfam" id="TIGR00669"/>
    </source>
</evidence>
<keyword evidence="1 7" id="KW-0963">Cytoplasm</keyword>
<evidence type="ECO:0000313" key="10">
    <source>
        <dbReference type="EMBL" id="REI41065.1"/>
    </source>
</evidence>
<name>A0ABX9KGM3_9FUSO</name>
<protein>
    <recommendedName>
        <fullName evidence="7 8">Aspartate--ammonia ligase</fullName>
        <ecNumber evidence="7 8">6.3.1.1</ecNumber>
    </recommendedName>
    <alternativeName>
        <fullName evidence="7">Asparagine synthetase A</fullName>
    </alternativeName>
</protein>
<evidence type="ECO:0000256" key="7">
    <source>
        <dbReference type="HAMAP-Rule" id="MF_00555"/>
    </source>
</evidence>
<evidence type="ECO:0000256" key="5">
    <source>
        <dbReference type="ARBA" id="ARBA00022840"/>
    </source>
</evidence>
<evidence type="ECO:0000256" key="2">
    <source>
        <dbReference type="ARBA" id="ARBA00022598"/>
    </source>
</evidence>
<sequence length="332" mass="38478">MKKTTDKYESKLSLLETEIAIKKLKDFFESSLAYELNLTRVSAPLFVKSTSGLNDDLNGIEKAVSFSTEYEERLEIVHSLAKWKRMALYRYGFKSHTGLYADMNAIRKHEDLSEIHSLYVDQWDWEKIILEEERNITKLKDIVDRIYKAFKKTESYIKREYPVLTLGLPEEIHYITAVELEQRYPELTPKEREHAVTKEYGAVFIIGIGDKLPSGDRHDGRAPDYDDWSLNGDILFWNSVLDRSLELSSMGIRVDKKALLEQLEKTDTMWKKDLDFHRSLLEGKLPFTVGGGIGQSRICMYFLEKAHIGEVQSSSWPAHIIEECLEKGIELL</sequence>
<evidence type="ECO:0000256" key="1">
    <source>
        <dbReference type="ARBA" id="ARBA00022490"/>
    </source>
</evidence>
<dbReference type="GO" id="GO:0004071">
    <property type="term" value="F:aspartate-ammonia ligase activity"/>
    <property type="evidence" value="ECO:0007669"/>
    <property type="project" value="UniProtKB-EC"/>
</dbReference>
<evidence type="ECO:0000256" key="4">
    <source>
        <dbReference type="ARBA" id="ARBA00022741"/>
    </source>
</evidence>
<dbReference type="InterPro" id="IPR006195">
    <property type="entry name" value="aa-tRNA-synth_II"/>
</dbReference>
<dbReference type="Proteomes" id="UP000263486">
    <property type="component" value="Unassembled WGS sequence"/>
</dbReference>
<comment type="catalytic activity">
    <reaction evidence="7">
        <text>L-aspartate + NH4(+) + ATP = L-asparagine + AMP + diphosphate + H(+)</text>
        <dbReference type="Rhea" id="RHEA:11372"/>
        <dbReference type="ChEBI" id="CHEBI:15378"/>
        <dbReference type="ChEBI" id="CHEBI:28938"/>
        <dbReference type="ChEBI" id="CHEBI:29991"/>
        <dbReference type="ChEBI" id="CHEBI:30616"/>
        <dbReference type="ChEBI" id="CHEBI:33019"/>
        <dbReference type="ChEBI" id="CHEBI:58048"/>
        <dbReference type="ChEBI" id="CHEBI:456215"/>
        <dbReference type="EC" id="6.3.1.1"/>
    </reaction>
</comment>
<gene>
    <name evidence="7" type="primary">asnA</name>
    <name evidence="10" type="ORF">DYH56_08495</name>
</gene>
<evidence type="ECO:0000313" key="11">
    <source>
        <dbReference type="Proteomes" id="UP000263486"/>
    </source>
</evidence>
<dbReference type="PROSITE" id="PS50862">
    <property type="entry name" value="AA_TRNA_LIGASE_II"/>
    <property type="match status" value="1"/>
</dbReference>